<name>A0A060HL05_9ARCH</name>
<proteinExistence type="predicted"/>
<evidence type="ECO:0000256" key="1">
    <source>
        <dbReference type="SAM" id="Phobius"/>
    </source>
</evidence>
<evidence type="ECO:0000313" key="2">
    <source>
        <dbReference type="EMBL" id="AIC16178.1"/>
    </source>
</evidence>
<dbReference type="AlphaFoldDB" id="A0A060HL05"/>
<keyword evidence="3" id="KW-1185">Reference proteome</keyword>
<keyword evidence="1" id="KW-0472">Membrane</keyword>
<dbReference type="EMBL" id="CP007536">
    <property type="protein sequence ID" value="AIC16178.1"/>
    <property type="molecule type" value="Genomic_DNA"/>
</dbReference>
<keyword evidence="1" id="KW-0812">Transmembrane</keyword>
<feature type="transmembrane region" description="Helical" evidence="1">
    <location>
        <begin position="41"/>
        <end position="60"/>
    </location>
</feature>
<dbReference type="Proteomes" id="UP000027093">
    <property type="component" value="Chromosome"/>
</dbReference>
<reference evidence="2 3" key="1">
    <citation type="journal article" date="2014" name="Int. J. Syst. Evol. Microbiol.">
        <title>Nitrososphaera viennensis gen. nov., sp. nov., an aerobic and mesophilic, ammonia-oxidizing archaeon from soil and a member of the archaeal phylum Thaumarchaeota.</title>
        <authorList>
            <person name="Stieglmeier M."/>
            <person name="Klingl A."/>
            <person name="Alves R.J."/>
            <person name="Rittmann S.K."/>
            <person name="Melcher M."/>
            <person name="Leisch N."/>
            <person name="Schleper C."/>
        </authorList>
    </citation>
    <scope>NUCLEOTIDE SEQUENCE [LARGE SCALE GENOMIC DNA]</scope>
    <source>
        <strain evidence="2">EN76</strain>
    </source>
</reference>
<protein>
    <submittedName>
        <fullName evidence="2">Uncharacterized protein</fullName>
    </submittedName>
</protein>
<sequence>MEKLIRLLEIIFTIFKYLPLIIGVLAGISLILATLNFIEKSYGWAIVNLILGLAGVLFVMRANRRHPEHFNGPSDLTH</sequence>
<dbReference type="HOGENOM" id="CLU_2461616_0_0_2"/>
<evidence type="ECO:0000313" key="3">
    <source>
        <dbReference type="Proteomes" id="UP000027093"/>
    </source>
</evidence>
<feature type="transmembrane region" description="Helical" evidence="1">
    <location>
        <begin position="7"/>
        <end position="35"/>
    </location>
</feature>
<keyword evidence="1" id="KW-1133">Transmembrane helix</keyword>
<dbReference type="KEGG" id="nvn:NVIE_019200"/>
<gene>
    <name evidence="2" type="ORF">NVIE_019200</name>
</gene>
<organism evidence="2 3">
    <name type="scientific">Nitrososphaera viennensis EN76</name>
    <dbReference type="NCBI Taxonomy" id="926571"/>
    <lineage>
        <taxon>Archaea</taxon>
        <taxon>Nitrososphaerota</taxon>
        <taxon>Nitrososphaeria</taxon>
        <taxon>Nitrososphaerales</taxon>
        <taxon>Nitrososphaeraceae</taxon>
        <taxon>Nitrososphaera</taxon>
    </lineage>
</organism>
<accession>A0A060HL05</accession>